<protein>
    <recommendedName>
        <fullName evidence="2">non-specific serine/threonine protein kinase</fullName>
        <ecNumber evidence="2">2.7.11.1</ecNumber>
    </recommendedName>
</protein>
<dbReference type="KEGG" id="hmg:100210496"/>
<dbReference type="Gene3D" id="3.30.200.20">
    <property type="entry name" value="Phosphorylase Kinase, domain 1"/>
    <property type="match status" value="1"/>
</dbReference>
<evidence type="ECO:0000256" key="11">
    <source>
        <dbReference type="ARBA" id="ARBA00048679"/>
    </source>
</evidence>
<evidence type="ECO:0000259" key="16">
    <source>
        <dbReference type="PROSITE" id="PS50011"/>
    </source>
</evidence>
<evidence type="ECO:0000256" key="9">
    <source>
        <dbReference type="ARBA" id="ARBA00022840"/>
    </source>
</evidence>
<keyword evidence="5" id="KW-0597">Phosphoprotein</keyword>
<dbReference type="FunFam" id="1.10.510.10:FF:000033">
    <property type="entry name" value="Non-specific serine/threonine protein kinase"/>
    <property type="match status" value="1"/>
</dbReference>
<dbReference type="GO" id="GO:0008286">
    <property type="term" value="P:insulin receptor signaling pathway"/>
    <property type="evidence" value="ECO:0007669"/>
    <property type="project" value="UniProtKB-ARBA"/>
</dbReference>
<evidence type="ECO:0000256" key="7">
    <source>
        <dbReference type="ARBA" id="ARBA00022741"/>
    </source>
</evidence>
<dbReference type="SMART" id="SM00233">
    <property type="entry name" value="PH"/>
    <property type="match status" value="1"/>
</dbReference>
<evidence type="ECO:0000256" key="5">
    <source>
        <dbReference type="ARBA" id="ARBA00022553"/>
    </source>
</evidence>
<dbReference type="PROSITE" id="PS00108">
    <property type="entry name" value="PROTEIN_KINASE_ST"/>
    <property type="match status" value="1"/>
</dbReference>
<evidence type="ECO:0000256" key="14">
    <source>
        <dbReference type="SAM" id="MobiDB-lite"/>
    </source>
</evidence>
<dbReference type="PROSITE" id="PS50003">
    <property type="entry name" value="PH_DOMAIN"/>
    <property type="match status" value="1"/>
</dbReference>
<dbReference type="SUPFAM" id="SSF56112">
    <property type="entry name" value="Protein kinase-like (PK-like)"/>
    <property type="match status" value="1"/>
</dbReference>
<dbReference type="InterPro" id="IPR000719">
    <property type="entry name" value="Prot_kinase_dom"/>
</dbReference>
<dbReference type="InterPro" id="IPR001849">
    <property type="entry name" value="PH_domain"/>
</dbReference>
<dbReference type="Gene3D" id="2.30.29.30">
    <property type="entry name" value="Pleckstrin-homology domain (PH domain)/Phosphotyrosine-binding domain (PTB)"/>
    <property type="match status" value="1"/>
</dbReference>
<dbReference type="SMART" id="SM00133">
    <property type="entry name" value="S_TK_X"/>
    <property type="match status" value="1"/>
</dbReference>
<dbReference type="Pfam" id="PF00169">
    <property type="entry name" value="PH"/>
    <property type="match status" value="1"/>
</dbReference>
<feature type="binding site" evidence="12">
    <location>
        <position position="169"/>
    </location>
    <ligand>
        <name>ATP</name>
        <dbReference type="ChEBI" id="CHEBI:30616"/>
    </ligand>
</feature>
<dbReference type="GO" id="GO:0008582">
    <property type="term" value="P:regulation of synaptic assembly at neuromuscular junction"/>
    <property type="evidence" value="ECO:0007669"/>
    <property type="project" value="UniProtKB-ARBA"/>
</dbReference>
<reference evidence="18" key="1">
    <citation type="journal article" date="2013" name="Genome Biol. Evol.">
        <title>Punctuated emergences of genetic and phenotypic innovations in eumetazoan, bilaterian, euteleostome, and hominidae ancestors.</title>
        <authorList>
            <person name="Wenger Y."/>
            <person name="Galliot B."/>
        </authorList>
    </citation>
    <scope>NUCLEOTIDE SEQUENCE</scope>
    <source>
        <tissue evidence="18">Whole animals</tissue>
    </source>
</reference>
<dbReference type="InterPro" id="IPR000961">
    <property type="entry name" value="AGC-kinase_C"/>
</dbReference>
<name>T2M371_HYDVU</name>
<dbReference type="FunFam" id="3.30.200.20:FF:000362">
    <property type="entry name" value="Non-specific serine/threonine protein kinase"/>
    <property type="match status" value="1"/>
</dbReference>
<feature type="domain" description="AGC-kinase C-terminal" evidence="17">
    <location>
        <begin position="398"/>
        <end position="466"/>
    </location>
</feature>
<dbReference type="OrthoDB" id="63267at2759"/>
<dbReference type="InterPro" id="IPR011993">
    <property type="entry name" value="PH-like_dom_sf"/>
</dbReference>
<comment type="similarity">
    <text evidence="1">Belongs to the protein kinase superfamily. AGC Ser/Thr protein kinase family. RAC subfamily.</text>
</comment>
<evidence type="ECO:0000256" key="3">
    <source>
        <dbReference type="ARBA" id="ARBA00022473"/>
    </source>
</evidence>
<dbReference type="AlphaFoldDB" id="T2M371"/>
<dbReference type="PROSITE" id="PS00107">
    <property type="entry name" value="PROTEIN_KINASE_ATP"/>
    <property type="match status" value="1"/>
</dbReference>
<dbReference type="PROSITE" id="PS50011">
    <property type="entry name" value="PROTEIN_KINASE_DOM"/>
    <property type="match status" value="1"/>
</dbReference>
<evidence type="ECO:0000256" key="6">
    <source>
        <dbReference type="ARBA" id="ARBA00022679"/>
    </source>
</evidence>
<keyword evidence="8 18" id="KW-0418">Kinase</keyword>
<dbReference type="InterPro" id="IPR017892">
    <property type="entry name" value="Pkinase_C"/>
</dbReference>
<evidence type="ECO:0000256" key="12">
    <source>
        <dbReference type="PROSITE-ProRule" id="PRU10141"/>
    </source>
</evidence>
<dbReference type="Pfam" id="PF00433">
    <property type="entry name" value="Pkinase_C"/>
    <property type="match status" value="1"/>
</dbReference>
<evidence type="ECO:0000256" key="8">
    <source>
        <dbReference type="ARBA" id="ARBA00022777"/>
    </source>
</evidence>
<evidence type="ECO:0000256" key="4">
    <source>
        <dbReference type="ARBA" id="ARBA00022527"/>
    </source>
</evidence>
<keyword evidence="4 13" id="KW-0723">Serine/threonine-protein kinase</keyword>
<dbReference type="CDD" id="cd01241">
    <property type="entry name" value="PH_PKB"/>
    <property type="match status" value="1"/>
</dbReference>
<keyword evidence="6" id="KW-0808">Transferase</keyword>
<gene>
    <name evidence="18" type="primary">AKT3</name>
</gene>
<dbReference type="PANTHER" id="PTHR24351">
    <property type="entry name" value="RIBOSOMAL PROTEIN S6 KINASE"/>
    <property type="match status" value="1"/>
</dbReference>
<dbReference type="Gene3D" id="1.10.510.10">
    <property type="entry name" value="Transferase(Phosphotransferase) domain 1"/>
    <property type="match status" value="1"/>
</dbReference>
<dbReference type="SUPFAM" id="SSF50729">
    <property type="entry name" value="PH domain-like"/>
    <property type="match status" value="1"/>
</dbReference>
<dbReference type="InterPro" id="IPR017441">
    <property type="entry name" value="Protein_kinase_ATP_BS"/>
</dbReference>
<dbReference type="SMART" id="SM00220">
    <property type="entry name" value="S_TKc"/>
    <property type="match status" value="1"/>
</dbReference>
<proteinExistence type="evidence at transcript level"/>
<feature type="region of interest" description="Disordered" evidence="14">
    <location>
        <begin position="429"/>
        <end position="466"/>
    </location>
</feature>
<evidence type="ECO:0000256" key="1">
    <source>
        <dbReference type="ARBA" id="ARBA00006935"/>
    </source>
</evidence>
<feature type="domain" description="Protein kinase" evidence="16">
    <location>
        <begin position="140"/>
        <end position="397"/>
    </location>
</feature>
<evidence type="ECO:0000259" key="17">
    <source>
        <dbReference type="PROSITE" id="PS51285"/>
    </source>
</evidence>
<evidence type="ECO:0000313" key="18">
    <source>
        <dbReference type="EMBL" id="CDG66506.1"/>
    </source>
</evidence>
<dbReference type="PROSITE" id="PS51285">
    <property type="entry name" value="AGC_KINASE_CTER"/>
    <property type="match status" value="1"/>
</dbReference>
<dbReference type="GO" id="GO:0106310">
    <property type="term" value="F:protein serine kinase activity"/>
    <property type="evidence" value="ECO:0007669"/>
    <property type="project" value="RHEA"/>
</dbReference>
<dbReference type="FunFam" id="2.30.29.30:FF:000404">
    <property type="entry name" value="Non-specific serine/threonine protein kinase"/>
    <property type="match status" value="1"/>
</dbReference>
<evidence type="ECO:0000256" key="10">
    <source>
        <dbReference type="ARBA" id="ARBA00047899"/>
    </source>
</evidence>
<dbReference type="CDD" id="cd05571">
    <property type="entry name" value="STKc_PKB"/>
    <property type="match status" value="1"/>
</dbReference>
<dbReference type="GO" id="GO:0004674">
    <property type="term" value="F:protein serine/threonine kinase activity"/>
    <property type="evidence" value="ECO:0007669"/>
    <property type="project" value="UniProtKB-KW"/>
</dbReference>
<dbReference type="GO" id="GO:0005524">
    <property type="term" value="F:ATP binding"/>
    <property type="evidence" value="ECO:0007669"/>
    <property type="project" value="UniProtKB-UniRule"/>
</dbReference>
<dbReference type="EC" id="2.7.11.1" evidence="2"/>
<keyword evidence="3" id="KW-0217">Developmental protein</keyword>
<keyword evidence="9 12" id="KW-0067">ATP-binding</keyword>
<dbReference type="GeneID" id="100210496"/>
<accession>T2M371</accession>
<evidence type="ECO:0000256" key="13">
    <source>
        <dbReference type="RuleBase" id="RU000304"/>
    </source>
</evidence>
<dbReference type="EMBL" id="HAAD01000274">
    <property type="protein sequence ID" value="CDG66506.1"/>
    <property type="molecule type" value="mRNA"/>
</dbReference>
<feature type="domain" description="PH" evidence="15">
    <location>
        <begin position="6"/>
        <end position="109"/>
    </location>
</feature>
<keyword evidence="7 12" id="KW-0547">Nucleotide-binding</keyword>
<organism evidence="18">
    <name type="scientific">Hydra vulgaris</name>
    <name type="common">Hydra</name>
    <name type="synonym">Hydra attenuata</name>
    <dbReference type="NCBI Taxonomy" id="6087"/>
    <lineage>
        <taxon>Eukaryota</taxon>
        <taxon>Metazoa</taxon>
        <taxon>Cnidaria</taxon>
        <taxon>Hydrozoa</taxon>
        <taxon>Hydroidolina</taxon>
        <taxon>Anthoathecata</taxon>
        <taxon>Aplanulata</taxon>
        <taxon>Hydridae</taxon>
        <taxon>Hydra</taxon>
    </lineage>
</organism>
<sequence length="466" mass="53961">MPDEITTVKEGWLMKRGEYIKNWRPRYFVLRSNGLFLGYKEKVKGGDGGCEPINTFSIERCQIMRQSKPKPNVFIIRCFQLTTLVERTFAVDSNFDREEWISALEEISRRLAKEEKNRRSTSITDSTDSIHRPKMTLEDFEMLKVLGKGTFGKVMLGKEKKTGNVFAIKLLRKDVILAKDEVEHTLTENRVLQNMKHPFLTELKYSFQTNDRLVFVMEYVNGGELFFHLSRDKVFSEARARFYGAEITLALKYLHENKIVYRDLKLENLLIDSEGHIKITDFGLCKEEISFTDTTKTFCGTPEYLAPEVLEDNDYGHAVDWWGFGVVLYEMLCGRLPFYNRDHEVLFELILSEPVRFPSRLSLSSKSILSGLLEKNPDKRLGGSIRDAEEVMSHEFFHDINWNDVLNKKLPSPFKPALDNKEDVKYFDEDFTNETPQLTPPQGSLLDSNPNANFPEFTYAGEGKLK</sequence>
<dbReference type="InterPro" id="IPR008271">
    <property type="entry name" value="Ser/Thr_kinase_AS"/>
</dbReference>
<evidence type="ECO:0000259" key="15">
    <source>
        <dbReference type="PROSITE" id="PS50003"/>
    </source>
</evidence>
<dbReference type="InterPro" id="IPR011009">
    <property type="entry name" value="Kinase-like_dom_sf"/>
</dbReference>
<comment type="catalytic activity">
    <reaction evidence="11">
        <text>L-seryl-[protein] + ATP = O-phospho-L-seryl-[protein] + ADP + H(+)</text>
        <dbReference type="Rhea" id="RHEA:17989"/>
        <dbReference type="Rhea" id="RHEA-COMP:9863"/>
        <dbReference type="Rhea" id="RHEA-COMP:11604"/>
        <dbReference type="ChEBI" id="CHEBI:15378"/>
        <dbReference type="ChEBI" id="CHEBI:29999"/>
        <dbReference type="ChEBI" id="CHEBI:30616"/>
        <dbReference type="ChEBI" id="CHEBI:83421"/>
        <dbReference type="ChEBI" id="CHEBI:456216"/>
        <dbReference type="EC" id="2.7.11.1"/>
    </reaction>
</comment>
<dbReference type="OMA" id="QEVMAHR"/>
<dbReference type="Pfam" id="PF00069">
    <property type="entry name" value="Pkinase"/>
    <property type="match status" value="1"/>
</dbReference>
<comment type="catalytic activity">
    <reaction evidence="10">
        <text>L-threonyl-[protein] + ATP = O-phospho-L-threonyl-[protein] + ADP + H(+)</text>
        <dbReference type="Rhea" id="RHEA:46608"/>
        <dbReference type="Rhea" id="RHEA-COMP:11060"/>
        <dbReference type="Rhea" id="RHEA-COMP:11605"/>
        <dbReference type="ChEBI" id="CHEBI:15378"/>
        <dbReference type="ChEBI" id="CHEBI:30013"/>
        <dbReference type="ChEBI" id="CHEBI:30616"/>
        <dbReference type="ChEBI" id="CHEBI:61977"/>
        <dbReference type="ChEBI" id="CHEBI:456216"/>
        <dbReference type="EC" id="2.7.11.1"/>
    </reaction>
</comment>
<dbReference type="InterPro" id="IPR039026">
    <property type="entry name" value="PH_PKB"/>
</dbReference>
<feature type="compositionally biased region" description="Polar residues" evidence="14">
    <location>
        <begin position="433"/>
        <end position="452"/>
    </location>
</feature>
<evidence type="ECO:0000256" key="2">
    <source>
        <dbReference type="ARBA" id="ARBA00012513"/>
    </source>
</evidence>